<dbReference type="SUPFAM" id="SSF53218">
    <property type="entry name" value="Molybdenum cofactor biosynthesis proteins"/>
    <property type="match status" value="1"/>
</dbReference>
<keyword evidence="9" id="KW-0808">Transferase</keyword>
<comment type="similarity">
    <text evidence="3 9">Belongs to the MoeA family.</text>
</comment>
<dbReference type="EC" id="2.10.1.1" evidence="4 9"/>
<evidence type="ECO:0000256" key="6">
    <source>
        <dbReference type="ARBA" id="ARBA00022505"/>
    </source>
</evidence>
<name>A0ABY8J222_9BACI</name>
<dbReference type="InterPro" id="IPR036688">
    <property type="entry name" value="MoeA_C_domain_IV_sf"/>
</dbReference>
<comment type="pathway">
    <text evidence="2 9">Cofactor biosynthesis; molybdopterin biosynthesis.</text>
</comment>
<dbReference type="InterPro" id="IPR005110">
    <property type="entry name" value="MoeA_linker/N"/>
</dbReference>
<gene>
    <name evidence="11" type="ORF">P9989_09340</name>
</gene>
<feature type="domain" description="MoaB/Mog" evidence="10">
    <location>
        <begin position="189"/>
        <end position="327"/>
    </location>
</feature>
<dbReference type="InterPro" id="IPR036135">
    <property type="entry name" value="MoeA_linker/N_sf"/>
</dbReference>
<protein>
    <recommendedName>
        <fullName evidence="5 9">Molybdopterin molybdenumtransferase</fullName>
        <ecNumber evidence="4 9">2.10.1.1</ecNumber>
    </recommendedName>
</protein>
<dbReference type="PANTHER" id="PTHR10192">
    <property type="entry name" value="MOLYBDOPTERIN BIOSYNTHESIS PROTEIN"/>
    <property type="match status" value="1"/>
</dbReference>
<keyword evidence="12" id="KW-1185">Reference proteome</keyword>
<dbReference type="RefSeq" id="WP_283078494.1">
    <property type="nucleotide sequence ID" value="NZ_CP121671.1"/>
</dbReference>
<dbReference type="Gene3D" id="3.90.105.10">
    <property type="entry name" value="Molybdopterin biosynthesis moea protein, domain 2"/>
    <property type="match status" value="1"/>
</dbReference>
<dbReference type="InterPro" id="IPR001453">
    <property type="entry name" value="MoaB/Mog_dom"/>
</dbReference>
<dbReference type="InterPro" id="IPR036425">
    <property type="entry name" value="MoaB/Mog-like_dom_sf"/>
</dbReference>
<evidence type="ECO:0000259" key="10">
    <source>
        <dbReference type="SMART" id="SM00852"/>
    </source>
</evidence>
<dbReference type="Pfam" id="PF03454">
    <property type="entry name" value="MoeA_C"/>
    <property type="match status" value="1"/>
</dbReference>
<dbReference type="Proteomes" id="UP001221597">
    <property type="component" value="Chromosome"/>
</dbReference>
<dbReference type="SMART" id="SM00852">
    <property type="entry name" value="MoCF_biosynth"/>
    <property type="match status" value="1"/>
</dbReference>
<proteinExistence type="inferred from homology"/>
<evidence type="ECO:0000256" key="9">
    <source>
        <dbReference type="RuleBase" id="RU365090"/>
    </source>
</evidence>
<evidence type="ECO:0000256" key="2">
    <source>
        <dbReference type="ARBA" id="ARBA00005046"/>
    </source>
</evidence>
<dbReference type="EMBL" id="CP121671">
    <property type="protein sequence ID" value="WFT76543.1"/>
    <property type="molecule type" value="Genomic_DNA"/>
</dbReference>
<evidence type="ECO:0000256" key="3">
    <source>
        <dbReference type="ARBA" id="ARBA00010763"/>
    </source>
</evidence>
<dbReference type="Pfam" id="PF03453">
    <property type="entry name" value="MoeA_N"/>
    <property type="match status" value="1"/>
</dbReference>
<dbReference type="Gene3D" id="2.170.190.11">
    <property type="entry name" value="Molybdopterin biosynthesis moea protein, domain 3"/>
    <property type="match status" value="1"/>
</dbReference>
<keyword evidence="9" id="KW-0460">Magnesium</keyword>
<dbReference type="InterPro" id="IPR038987">
    <property type="entry name" value="MoeA-like"/>
</dbReference>
<dbReference type="SUPFAM" id="SSF63867">
    <property type="entry name" value="MoeA C-terminal domain-like"/>
    <property type="match status" value="1"/>
</dbReference>
<dbReference type="Gene3D" id="3.40.980.10">
    <property type="entry name" value="MoaB/Mog-like domain"/>
    <property type="match status" value="1"/>
</dbReference>
<evidence type="ECO:0000256" key="4">
    <source>
        <dbReference type="ARBA" id="ARBA00013269"/>
    </source>
</evidence>
<keyword evidence="9" id="KW-0479">Metal-binding</keyword>
<keyword evidence="6 9" id="KW-0500">Molybdenum</keyword>
<comment type="cofactor">
    <cofactor evidence="9">
        <name>Mg(2+)</name>
        <dbReference type="ChEBI" id="CHEBI:18420"/>
    </cofactor>
</comment>
<evidence type="ECO:0000313" key="11">
    <source>
        <dbReference type="EMBL" id="WFT76543.1"/>
    </source>
</evidence>
<evidence type="ECO:0000313" key="12">
    <source>
        <dbReference type="Proteomes" id="UP001221597"/>
    </source>
</evidence>
<dbReference type="PANTHER" id="PTHR10192:SF5">
    <property type="entry name" value="GEPHYRIN"/>
    <property type="match status" value="1"/>
</dbReference>
<accession>A0ABY8J222</accession>
<dbReference type="NCBIfam" id="TIGR00177">
    <property type="entry name" value="molyb_syn"/>
    <property type="match status" value="1"/>
</dbReference>
<comment type="catalytic activity">
    <reaction evidence="8">
        <text>adenylyl-molybdopterin + molybdate = Mo-molybdopterin + AMP + H(+)</text>
        <dbReference type="Rhea" id="RHEA:35047"/>
        <dbReference type="ChEBI" id="CHEBI:15378"/>
        <dbReference type="ChEBI" id="CHEBI:36264"/>
        <dbReference type="ChEBI" id="CHEBI:62727"/>
        <dbReference type="ChEBI" id="CHEBI:71302"/>
        <dbReference type="ChEBI" id="CHEBI:456215"/>
        <dbReference type="EC" id="2.10.1.1"/>
    </reaction>
</comment>
<dbReference type="SUPFAM" id="SSF63882">
    <property type="entry name" value="MoeA N-terminal region -like"/>
    <property type="match status" value="1"/>
</dbReference>
<reference evidence="11 12" key="1">
    <citation type="submission" date="2023-04" db="EMBL/GenBank/DDBJ databases">
        <title>Genome sequence of Halobacillus naozhouensis KACC 21980.</title>
        <authorList>
            <person name="Kim S."/>
            <person name="Heo J."/>
            <person name="Kwon S.-W."/>
        </authorList>
    </citation>
    <scope>NUCLEOTIDE SEQUENCE [LARGE SCALE GENOMIC DNA]</scope>
    <source>
        <strain evidence="11 12">KCTC 13234</strain>
    </source>
</reference>
<dbReference type="CDD" id="cd00887">
    <property type="entry name" value="MoeA"/>
    <property type="match status" value="1"/>
</dbReference>
<sequence length="425" mass="46394">MNLHRQPIPVEEAVQRVMKHRPSQKLEEVRLEDSYGRMLAEDIKATHPVPPFSKSPYDGFALSAADTAQASKESPARFVVTETVAAGHRASRPLESGEAVRIMTGAEIPKGATAVAMFEICQTDEQANTTYMTIKRSLEDGQNIIGQGTETEEGEVLVHKGETINPGIQAVLATFGYANVRVYQRPRVGVFATGTELLDINQPLEPGKIRNSNAYMILAQIERSGAEPIYLGKLADDFDTCFEAVQQALSKVDCLITTGGVSVGDYDLMPDIYEKLGADVLFNKIAMRPGSVTTVAALGGQLLFGLSGNPSACYVGYELYTHPFIQGYLGNQRVYHNVIDAQLGADFSKPNPFTRFVRGFVRYEQGKVCVYPAGIDKSAVVTSLAHSNVLIVLRGGTRGYQRGDVVRAILLEDREGTETFQLYSS</sequence>
<evidence type="ECO:0000256" key="8">
    <source>
        <dbReference type="ARBA" id="ARBA00047317"/>
    </source>
</evidence>
<comment type="function">
    <text evidence="1 9">Catalyzes the insertion of molybdate into adenylated molybdopterin with the concomitant release of AMP.</text>
</comment>
<organism evidence="11 12">
    <name type="scientific">Halobacillus naozhouensis</name>
    <dbReference type="NCBI Taxonomy" id="554880"/>
    <lineage>
        <taxon>Bacteria</taxon>
        <taxon>Bacillati</taxon>
        <taxon>Bacillota</taxon>
        <taxon>Bacilli</taxon>
        <taxon>Bacillales</taxon>
        <taxon>Bacillaceae</taxon>
        <taxon>Halobacillus</taxon>
    </lineage>
</organism>
<dbReference type="InterPro" id="IPR005111">
    <property type="entry name" value="MoeA_C_domain_IV"/>
</dbReference>
<evidence type="ECO:0000256" key="1">
    <source>
        <dbReference type="ARBA" id="ARBA00002901"/>
    </source>
</evidence>
<evidence type="ECO:0000256" key="5">
    <source>
        <dbReference type="ARBA" id="ARBA00021108"/>
    </source>
</evidence>
<dbReference type="Pfam" id="PF00994">
    <property type="entry name" value="MoCF_biosynth"/>
    <property type="match status" value="1"/>
</dbReference>
<dbReference type="NCBIfam" id="NF045515">
    <property type="entry name" value="Glp_gephyrin"/>
    <property type="match status" value="1"/>
</dbReference>
<evidence type="ECO:0000256" key="7">
    <source>
        <dbReference type="ARBA" id="ARBA00023150"/>
    </source>
</evidence>
<dbReference type="Gene3D" id="2.40.340.10">
    <property type="entry name" value="MoeA, C-terminal, domain IV"/>
    <property type="match status" value="1"/>
</dbReference>
<keyword evidence="7 9" id="KW-0501">Molybdenum cofactor biosynthesis</keyword>